<evidence type="ECO:0000313" key="2">
    <source>
        <dbReference type="Proteomes" id="UP001358586"/>
    </source>
</evidence>
<name>A0ABR0N2N1_GOSAR</name>
<gene>
    <name evidence="1" type="ORF">PVK06_039360</name>
</gene>
<evidence type="ECO:0000313" key="1">
    <source>
        <dbReference type="EMBL" id="KAK5784822.1"/>
    </source>
</evidence>
<dbReference type="Proteomes" id="UP001358586">
    <property type="component" value="Chromosome 11"/>
</dbReference>
<dbReference type="EMBL" id="JARKNE010000011">
    <property type="protein sequence ID" value="KAK5784822.1"/>
    <property type="molecule type" value="Genomic_DNA"/>
</dbReference>
<comment type="caution">
    <text evidence="1">The sequence shown here is derived from an EMBL/GenBank/DDBJ whole genome shotgun (WGS) entry which is preliminary data.</text>
</comment>
<reference evidence="1 2" key="1">
    <citation type="submission" date="2023-03" db="EMBL/GenBank/DDBJ databases">
        <title>WGS of Gossypium arboreum.</title>
        <authorList>
            <person name="Yu D."/>
        </authorList>
    </citation>
    <scope>NUCLEOTIDE SEQUENCE [LARGE SCALE GENOMIC DNA]</scope>
    <source>
        <tissue evidence="1">Leaf</tissue>
    </source>
</reference>
<proteinExistence type="predicted"/>
<protein>
    <submittedName>
        <fullName evidence="1">Uncharacterized protein</fullName>
    </submittedName>
</protein>
<accession>A0ABR0N2N1</accession>
<organism evidence="1 2">
    <name type="scientific">Gossypium arboreum</name>
    <name type="common">Tree cotton</name>
    <name type="synonym">Gossypium nanking</name>
    <dbReference type="NCBI Taxonomy" id="29729"/>
    <lineage>
        <taxon>Eukaryota</taxon>
        <taxon>Viridiplantae</taxon>
        <taxon>Streptophyta</taxon>
        <taxon>Embryophyta</taxon>
        <taxon>Tracheophyta</taxon>
        <taxon>Spermatophyta</taxon>
        <taxon>Magnoliopsida</taxon>
        <taxon>eudicotyledons</taxon>
        <taxon>Gunneridae</taxon>
        <taxon>Pentapetalae</taxon>
        <taxon>rosids</taxon>
        <taxon>malvids</taxon>
        <taxon>Malvales</taxon>
        <taxon>Malvaceae</taxon>
        <taxon>Malvoideae</taxon>
        <taxon>Gossypium</taxon>
    </lineage>
</organism>
<keyword evidence="2" id="KW-1185">Reference proteome</keyword>
<sequence length="91" mass="10621">MVESLTTSLKEMDDKMAFTMRRILELTGKRPVNEEVRHENIQEEAIEQSSVQVVKHPQPTINEVVNTDQFNELIKEVFEDQVNYVTQPSYP</sequence>